<dbReference type="EMBL" id="SDEE01000093">
    <property type="protein sequence ID" value="RXW21832.1"/>
    <property type="molecule type" value="Genomic_DNA"/>
</dbReference>
<evidence type="ECO:0000313" key="3">
    <source>
        <dbReference type="Proteomes" id="UP000290288"/>
    </source>
</evidence>
<organism evidence="2 3">
    <name type="scientific">Candolleomyces aberdarensis</name>
    <dbReference type="NCBI Taxonomy" id="2316362"/>
    <lineage>
        <taxon>Eukaryota</taxon>
        <taxon>Fungi</taxon>
        <taxon>Dikarya</taxon>
        <taxon>Basidiomycota</taxon>
        <taxon>Agaricomycotina</taxon>
        <taxon>Agaricomycetes</taxon>
        <taxon>Agaricomycetidae</taxon>
        <taxon>Agaricales</taxon>
        <taxon>Agaricineae</taxon>
        <taxon>Psathyrellaceae</taxon>
        <taxon>Candolleomyces</taxon>
    </lineage>
</organism>
<dbReference type="InterPro" id="IPR006073">
    <property type="entry name" value="GTP-bd"/>
</dbReference>
<dbReference type="GO" id="GO:0005525">
    <property type="term" value="F:GTP binding"/>
    <property type="evidence" value="ECO:0007669"/>
    <property type="project" value="InterPro"/>
</dbReference>
<gene>
    <name evidence="2" type="ORF">EST38_g4012</name>
</gene>
<protein>
    <recommendedName>
        <fullName evidence="1">G domain-containing protein</fullName>
    </recommendedName>
</protein>
<dbReference type="STRING" id="2316362.A0A4Q2DRJ5"/>
<sequence>MNPGPDDIVVIVLGPVGHGKSTFINNILGGQKAKTDDGFFTCTTEVESYELEIPHHLPELQGKRLILVDTPGFQDVYDVSNVVGRVARWLKSS</sequence>
<dbReference type="OrthoDB" id="2130433at2759"/>
<dbReference type="InterPro" id="IPR027417">
    <property type="entry name" value="P-loop_NTPase"/>
</dbReference>
<proteinExistence type="predicted"/>
<dbReference type="AlphaFoldDB" id="A0A4Q2DRJ5"/>
<dbReference type="Proteomes" id="UP000290288">
    <property type="component" value="Unassembled WGS sequence"/>
</dbReference>
<accession>A0A4Q2DRJ5</accession>
<reference evidence="2 3" key="1">
    <citation type="submission" date="2019-01" db="EMBL/GenBank/DDBJ databases">
        <title>Draft genome sequence of Psathyrella aberdarensis IHI B618.</title>
        <authorList>
            <person name="Buettner E."/>
            <person name="Kellner H."/>
        </authorList>
    </citation>
    <scope>NUCLEOTIDE SEQUENCE [LARGE SCALE GENOMIC DNA]</scope>
    <source>
        <strain evidence="2 3">IHI B618</strain>
    </source>
</reference>
<dbReference type="SUPFAM" id="SSF52540">
    <property type="entry name" value="P-loop containing nucleoside triphosphate hydrolases"/>
    <property type="match status" value="1"/>
</dbReference>
<comment type="caution">
    <text evidence="2">The sequence shown here is derived from an EMBL/GenBank/DDBJ whole genome shotgun (WGS) entry which is preliminary data.</text>
</comment>
<evidence type="ECO:0000259" key="1">
    <source>
        <dbReference type="Pfam" id="PF01926"/>
    </source>
</evidence>
<dbReference type="Pfam" id="PF01926">
    <property type="entry name" value="MMR_HSR1"/>
    <property type="match status" value="1"/>
</dbReference>
<name>A0A4Q2DRJ5_9AGAR</name>
<dbReference type="Gene3D" id="3.40.50.300">
    <property type="entry name" value="P-loop containing nucleotide triphosphate hydrolases"/>
    <property type="match status" value="1"/>
</dbReference>
<evidence type="ECO:0000313" key="2">
    <source>
        <dbReference type="EMBL" id="RXW21832.1"/>
    </source>
</evidence>
<keyword evidence="3" id="KW-1185">Reference proteome</keyword>
<dbReference type="CDD" id="cd00882">
    <property type="entry name" value="Ras_like_GTPase"/>
    <property type="match status" value="1"/>
</dbReference>
<feature type="domain" description="G" evidence="1">
    <location>
        <begin position="10"/>
        <end position="74"/>
    </location>
</feature>